<dbReference type="InterPro" id="IPR036291">
    <property type="entry name" value="NAD(P)-bd_dom_sf"/>
</dbReference>
<organism evidence="4 5">
    <name type="scientific">Neonectria punicea</name>
    <dbReference type="NCBI Taxonomy" id="979145"/>
    <lineage>
        <taxon>Eukaryota</taxon>
        <taxon>Fungi</taxon>
        <taxon>Dikarya</taxon>
        <taxon>Ascomycota</taxon>
        <taxon>Pezizomycotina</taxon>
        <taxon>Sordariomycetes</taxon>
        <taxon>Hypocreomycetidae</taxon>
        <taxon>Hypocreales</taxon>
        <taxon>Nectriaceae</taxon>
        <taxon>Neonectria</taxon>
    </lineage>
</organism>
<dbReference type="InterPro" id="IPR020904">
    <property type="entry name" value="Sc_DH/Rdtase_CS"/>
</dbReference>
<dbReference type="Proteomes" id="UP001498476">
    <property type="component" value="Unassembled WGS sequence"/>
</dbReference>
<dbReference type="Pfam" id="PF00106">
    <property type="entry name" value="adh_short"/>
    <property type="match status" value="1"/>
</dbReference>
<gene>
    <name evidence="4" type="ORF">QQX98_003243</name>
</gene>
<evidence type="ECO:0000256" key="3">
    <source>
        <dbReference type="ARBA" id="ARBA00023002"/>
    </source>
</evidence>
<evidence type="ECO:0000256" key="2">
    <source>
        <dbReference type="ARBA" id="ARBA00022857"/>
    </source>
</evidence>
<reference evidence="4 5" key="1">
    <citation type="journal article" date="2025" name="Microbiol. Resour. Announc.">
        <title>Draft genome sequences for Neonectria magnoliae and Neonectria punicea, canker pathogens of Liriodendron tulipifera and Acer saccharum in West Virginia.</title>
        <authorList>
            <person name="Petronek H.M."/>
            <person name="Kasson M.T."/>
            <person name="Metheny A.M."/>
            <person name="Stauder C.M."/>
            <person name="Lovett B."/>
            <person name="Lynch S.C."/>
            <person name="Garnas J.R."/>
            <person name="Kasson L.R."/>
            <person name="Stajich J.E."/>
        </authorList>
    </citation>
    <scope>NUCLEOTIDE SEQUENCE [LARGE SCALE GENOMIC DNA]</scope>
    <source>
        <strain evidence="4 5">NRRL 64653</strain>
    </source>
</reference>
<dbReference type="PRINTS" id="PR00081">
    <property type="entry name" value="GDHRDH"/>
</dbReference>
<keyword evidence="5" id="KW-1185">Reference proteome</keyword>
<evidence type="ECO:0000313" key="5">
    <source>
        <dbReference type="Proteomes" id="UP001498476"/>
    </source>
</evidence>
<comment type="similarity">
    <text evidence="1">Belongs to the short-chain dehydrogenases/reductases (SDR) family.</text>
</comment>
<dbReference type="SUPFAM" id="SSF51735">
    <property type="entry name" value="NAD(P)-binding Rossmann-fold domains"/>
    <property type="match status" value="1"/>
</dbReference>
<sequence>MLLDGYSDVVQAILTKASGGLFALPFRLSSLLIPSGLSLLYILNRNLNKRVLNHGQTAAFDWAQEIVLVTGGSGGIGGATVQELSKKGTRIVVLDILPLTYTAPPNVYYYKCDITNYTQLQKVAANIEREVGAPTIVVANAGIVRGKPMLYESQQDVELFVTPWTFSVNTLGLIWTIKTFLPALAARNHGHLLIVASQAGYITTASGTDYCATKAAAIAIYEGIHSEIKHIYKAPAVRVSCISPSHVQTDMFKGIKYVPGMTSTTPLWVAQKITSILHSGDAFNGLVPTGAGAAAWIRLLPDWMRVKFQDMGAAAFADLQPRDPFRKAD</sequence>
<dbReference type="InterPro" id="IPR002347">
    <property type="entry name" value="SDR_fam"/>
</dbReference>
<keyword evidence="3" id="KW-0560">Oxidoreductase</keyword>
<accession>A0ABR1HEN5</accession>
<dbReference type="EMBL" id="JAZAVJ010000036">
    <property type="protein sequence ID" value="KAK7419652.1"/>
    <property type="molecule type" value="Genomic_DNA"/>
</dbReference>
<dbReference type="PROSITE" id="PS00061">
    <property type="entry name" value="ADH_SHORT"/>
    <property type="match status" value="1"/>
</dbReference>
<comment type="caution">
    <text evidence="4">The sequence shown here is derived from an EMBL/GenBank/DDBJ whole genome shotgun (WGS) entry which is preliminary data.</text>
</comment>
<protein>
    <submittedName>
        <fullName evidence="4">Uncharacterized protein</fullName>
    </submittedName>
</protein>
<dbReference type="PANTHER" id="PTHR24322">
    <property type="entry name" value="PKSB"/>
    <property type="match status" value="1"/>
</dbReference>
<dbReference type="PANTHER" id="PTHR24322:SF736">
    <property type="entry name" value="RETINOL DEHYDROGENASE 10"/>
    <property type="match status" value="1"/>
</dbReference>
<proteinExistence type="inferred from homology"/>
<keyword evidence="2" id="KW-0521">NADP</keyword>
<dbReference type="Gene3D" id="3.40.50.720">
    <property type="entry name" value="NAD(P)-binding Rossmann-like Domain"/>
    <property type="match status" value="1"/>
</dbReference>
<name>A0ABR1HEN5_9HYPO</name>
<evidence type="ECO:0000256" key="1">
    <source>
        <dbReference type="ARBA" id="ARBA00006484"/>
    </source>
</evidence>
<evidence type="ECO:0000313" key="4">
    <source>
        <dbReference type="EMBL" id="KAK7419652.1"/>
    </source>
</evidence>